<dbReference type="PANTHER" id="PTHR48010:SF19">
    <property type="entry name" value="PROTEIN KINASE DOMAIN-CONTAINING PROTEIN"/>
    <property type="match status" value="1"/>
</dbReference>
<dbReference type="EMBL" id="JBFOLJ010000009">
    <property type="protein sequence ID" value="KAL2509439.1"/>
    <property type="molecule type" value="Genomic_DNA"/>
</dbReference>
<dbReference type="InterPro" id="IPR032675">
    <property type="entry name" value="LRR_dom_sf"/>
</dbReference>
<comment type="caution">
    <text evidence="1">The sequence shown here is derived from an EMBL/GenBank/DDBJ whole genome shotgun (WGS) entry which is preliminary data.</text>
</comment>
<name>A0ABD1T9S9_9LAMI</name>
<keyword evidence="2" id="KW-1185">Reference proteome</keyword>
<protein>
    <submittedName>
        <fullName evidence="1">Inactive leucine-rich repeat receptor kinase XIAO</fullName>
    </submittedName>
</protein>
<dbReference type="PANTHER" id="PTHR48010">
    <property type="entry name" value="OS05G0588300 PROTEIN"/>
    <property type="match status" value="1"/>
</dbReference>
<dbReference type="InterPro" id="IPR050994">
    <property type="entry name" value="At_inactive_RLKs"/>
</dbReference>
<organism evidence="1 2">
    <name type="scientific">Forsythia ovata</name>
    <dbReference type="NCBI Taxonomy" id="205694"/>
    <lineage>
        <taxon>Eukaryota</taxon>
        <taxon>Viridiplantae</taxon>
        <taxon>Streptophyta</taxon>
        <taxon>Embryophyta</taxon>
        <taxon>Tracheophyta</taxon>
        <taxon>Spermatophyta</taxon>
        <taxon>Magnoliopsida</taxon>
        <taxon>eudicotyledons</taxon>
        <taxon>Gunneridae</taxon>
        <taxon>Pentapetalae</taxon>
        <taxon>asterids</taxon>
        <taxon>lamiids</taxon>
        <taxon>Lamiales</taxon>
        <taxon>Oleaceae</taxon>
        <taxon>Forsythieae</taxon>
        <taxon>Forsythia</taxon>
    </lineage>
</organism>
<dbReference type="Proteomes" id="UP001604277">
    <property type="component" value="Unassembled WGS sequence"/>
</dbReference>
<proteinExistence type="predicted"/>
<dbReference type="InterPro" id="IPR001611">
    <property type="entry name" value="Leu-rich_rpt"/>
</dbReference>
<accession>A0ABD1T9S9</accession>
<keyword evidence="1" id="KW-0675">Receptor</keyword>
<evidence type="ECO:0000313" key="2">
    <source>
        <dbReference type="Proteomes" id="UP001604277"/>
    </source>
</evidence>
<dbReference type="SUPFAM" id="SSF52058">
    <property type="entry name" value="L domain-like"/>
    <property type="match status" value="1"/>
</dbReference>
<dbReference type="GO" id="GO:0016301">
    <property type="term" value="F:kinase activity"/>
    <property type="evidence" value="ECO:0007669"/>
    <property type="project" value="UniProtKB-KW"/>
</dbReference>
<dbReference type="Gene3D" id="3.80.10.10">
    <property type="entry name" value="Ribonuclease Inhibitor"/>
    <property type="match status" value="1"/>
</dbReference>
<keyword evidence="1" id="KW-0808">Transferase</keyword>
<evidence type="ECO:0000313" key="1">
    <source>
        <dbReference type="EMBL" id="KAL2509439.1"/>
    </source>
</evidence>
<gene>
    <name evidence="1" type="ORF">Fot_33086</name>
</gene>
<dbReference type="AlphaFoldDB" id="A0ABD1T9S9"/>
<dbReference type="Pfam" id="PF00560">
    <property type="entry name" value="LRR_1"/>
    <property type="match status" value="3"/>
</dbReference>
<sequence length="107" mass="11624">MGLFQEVCPSVFSYAPFTCSITHCPTTCGRCFFPNLTNLQVLNLAHNHLSGAISGQDPISLRVLDLSSNSFAGEILTNFFVTHQLQLINLSFNDFSGAIPMTIGALQ</sequence>
<reference evidence="2" key="1">
    <citation type="submission" date="2024-07" db="EMBL/GenBank/DDBJ databases">
        <title>Two chromosome-level genome assemblies of Korean endemic species Abeliophyllum distichum and Forsythia ovata (Oleaceae).</title>
        <authorList>
            <person name="Jang H."/>
        </authorList>
    </citation>
    <scope>NUCLEOTIDE SEQUENCE [LARGE SCALE GENOMIC DNA]</scope>
</reference>
<keyword evidence="1" id="KW-0418">Kinase</keyword>